<dbReference type="EC" id="2.7.11.1" evidence="1"/>
<dbReference type="InterPro" id="IPR008266">
    <property type="entry name" value="Tyr_kinase_AS"/>
</dbReference>
<keyword evidence="10" id="KW-1185">Reference proteome</keyword>
<evidence type="ECO:0000256" key="3">
    <source>
        <dbReference type="ARBA" id="ARBA00022679"/>
    </source>
</evidence>
<dbReference type="Gene3D" id="1.10.510.10">
    <property type="entry name" value="Transferase(Phosphotransferase) domain 1"/>
    <property type="match status" value="1"/>
</dbReference>
<comment type="caution">
    <text evidence="9">The sequence shown here is derived from an EMBL/GenBank/DDBJ whole genome shotgun (WGS) entry which is preliminary data.</text>
</comment>
<evidence type="ECO:0000256" key="6">
    <source>
        <dbReference type="ARBA" id="ARBA00022840"/>
    </source>
</evidence>
<dbReference type="Gene3D" id="3.30.200.20">
    <property type="entry name" value="Phosphorylase Kinase, domain 1"/>
    <property type="match status" value="1"/>
</dbReference>
<keyword evidence="2 9" id="KW-0723">Serine/threonine-protein kinase</keyword>
<feature type="binding site" evidence="7">
    <location>
        <position position="37"/>
    </location>
    <ligand>
        <name>ATP</name>
        <dbReference type="ChEBI" id="CHEBI:30616"/>
    </ligand>
</feature>
<dbReference type="AlphaFoldDB" id="A0A3N1CY50"/>
<dbReference type="PANTHER" id="PTHR43289:SF6">
    <property type="entry name" value="SERINE_THREONINE-PROTEIN KINASE NEKL-3"/>
    <property type="match status" value="1"/>
</dbReference>
<dbReference type="GO" id="GO:0004674">
    <property type="term" value="F:protein serine/threonine kinase activity"/>
    <property type="evidence" value="ECO:0007669"/>
    <property type="project" value="UniProtKB-KW"/>
</dbReference>
<feature type="domain" description="Protein kinase" evidence="8">
    <location>
        <begin position="8"/>
        <end position="269"/>
    </location>
</feature>
<dbReference type="InterPro" id="IPR011009">
    <property type="entry name" value="Kinase-like_dom_sf"/>
</dbReference>
<dbReference type="CDD" id="cd14014">
    <property type="entry name" value="STKc_PknB_like"/>
    <property type="match status" value="1"/>
</dbReference>
<protein>
    <recommendedName>
        <fullName evidence="1">non-specific serine/threonine protein kinase</fullName>
        <ecNumber evidence="1">2.7.11.1</ecNumber>
    </recommendedName>
</protein>
<evidence type="ECO:0000256" key="5">
    <source>
        <dbReference type="ARBA" id="ARBA00022777"/>
    </source>
</evidence>
<dbReference type="GO" id="GO:0005524">
    <property type="term" value="F:ATP binding"/>
    <property type="evidence" value="ECO:0007669"/>
    <property type="project" value="UniProtKB-UniRule"/>
</dbReference>
<dbReference type="OrthoDB" id="3679634at2"/>
<evidence type="ECO:0000256" key="4">
    <source>
        <dbReference type="ARBA" id="ARBA00022741"/>
    </source>
</evidence>
<dbReference type="PROSITE" id="PS50011">
    <property type="entry name" value="PROTEIN_KINASE_DOM"/>
    <property type="match status" value="1"/>
</dbReference>
<evidence type="ECO:0000256" key="2">
    <source>
        <dbReference type="ARBA" id="ARBA00022527"/>
    </source>
</evidence>
<name>A0A3N1CY50_9ACTN</name>
<evidence type="ECO:0000259" key="8">
    <source>
        <dbReference type="PROSITE" id="PS50011"/>
    </source>
</evidence>
<sequence length="425" mass="45210">MTVPAARYELESLIGEGGMGQVWRARDRVLDRVVAVKRIRFPDGVSAAERMVLCRRMIREARAAAAVRHPSVVAVHDVLEEDGVPCVIMELVEGRSLRAALPLPPGQAARIGLAVLSALSAAHAAGVVHRDVTPGNVLLADDGRVVLTDFGIAAVTGEEALTRTGVLVGSPGFLPPERLTGGVHGPEGDLFSLGATLYAAVTGHGPFRRGTEAATLAATVLDPPARLRGAGPLGPLVARLLRKDPAARPRHAAVERALRRAAGERVPWWERAALLPDVRWEYGWLSVAAAVSLWFLLADTIPHDARYRGLDVCAVAADLPGVGLHMVGAPKCVLELPDEAGTLTVSWWDTPNPRAARARFARLRESEGLGKDTPVRGLGDAAFAAPYAVGVYFRDGALVVGVTRGEYDQGAYPRSLWHALQAARP</sequence>
<evidence type="ECO:0000256" key="7">
    <source>
        <dbReference type="PROSITE-ProRule" id="PRU10141"/>
    </source>
</evidence>
<gene>
    <name evidence="9" type="ORF">EDD29_3782</name>
</gene>
<dbReference type="Proteomes" id="UP000272400">
    <property type="component" value="Unassembled WGS sequence"/>
</dbReference>
<keyword evidence="5 9" id="KW-0418">Kinase</keyword>
<reference evidence="9 10" key="1">
    <citation type="submission" date="2018-11" db="EMBL/GenBank/DDBJ databases">
        <title>Sequencing the genomes of 1000 actinobacteria strains.</title>
        <authorList>
            <person name="Klenk H.-P."/>
        </authorList>
    </citation>
    <scope>NUCLEOTIDE SEQUENCE [LARGE SCALE GENOMIC DNA]</scope>
    <source>
        <strain evidence="9 10">DSM 44254</strain>
    </source>
</reference>
<keyword evidence="6 7" id="KW-0067">ATP-binding</keyword>
<dbReference type="PANTHER" id="PTHR43289">
    <property type="entry name" value="MITOGEN-ACTIVATED PROTEIN KINASE KINASE KINASE 20-RELATED"/>
    <property type="match status" value="1"/>
</dbReference>
<evidence type="ECO:0000313" key="9">
    <source>
        <dbReference type="EMBL" id="ROO86219.1"/>
    </source>
</evidence>
<proteinExistence type="predicted"/>
<dbReference type="InterPro" id="IPR017441">
    <property type="entry name" value="Protein_kinase_ATP_BS"/>
</dbReference>
<dbReference type="Pfam" id="PF00069">
    <property type="entry name" value="Pkinase"/>
    <property type="match status" value="1"/>
</dbReference>
<dbReference type="PROSITE" id="PS00107">
    <property type="entry name" value="PROTEIN_KINASE_ATP"/>
    <property type="match status" value="1"/>
</dbReference>
<dbReference type="PROSITE" id="PS00109">
    <property type="entry name" value="PROTEIN_KINASE_TYR"/>
    <property type="match status" value="1"/>
</dbReference>
<dbReference type="RefSeq" id="WP_123665638.1">
    <property type="nucleotide sequence ID" value="NZ_RJKE01000001.1"/>
</dbReference>
<keyword evidence="3" id="KW-0808">Transferase</keyword>
<organism evidence="9 10">
    <name type="scientific">Actinocorallia herbida</name>
    <dbReference type="NCBI Taxonomy" id="58109"/>
    <lineage>
        <taxon>Bacteria</taxon>
        <taxon>Bacillati</taxon>
        <taxon>Actinomycetota</taxon>
        <taxon>Actinomycetes</taxon>
        <taxon>Streptosporangiales</taxon>
        <taxon>Thermomonosporaceae</taxon>
        <taxon>Actinocorallia</taxon>
    </lineage>
</organism>
<dbReference type="SUPFAM" id="SSF56112">
    <property type="entry name" value="Protein kinase-like (PK-like)"/>
    <property type="match status" value="1"/>
</dbReference>
<dbReference type="InterPro" id="IPR000719">
    <property type="entry name" value="Prot_kinase_dom"/>
</dbReference>
<accession>A0A3N1CY50</accession>
<evidence type="ECO:0000256" key="1">
    <source>
        <dbReference type="ARBA" id="ARBA00012513"/>
    </source>
</evidence>
<dbReference type="EMBL" id="RJKE01000001">
    <property type="protein sequence ID" value="ROO86219.1"/>
    <property type="molecule type" value="Genomic_DNA"/>
</dbReference>
<evidence type="ECO:0000313" key="10">
    <source>
        <dbReference type="Proteomes" id="UP000272400"/>
    </source>
</evidence>
<keyword evidence="4 7" id="KW-0547">Nucleotide-binding</keyword>